<name>T0M901_9MICR</name>
<dbReference type="EMBL" id="KE647353">
    <property type="protein sequence ID" value="EQB59911.1"/>
    <property type="molecule type" value="Genomic_DNA"/>
</dbReference>
<dbReference type="Proteomes" id="UP000053780">
    <property type="component" value="Unassembled WGS sequence"/>
</dbReference>
<proteinExistence type="predicted"/>
<dbReference type="VEuPathDB" id="MicrosporidiaDB:NAPIS_ORF02537"/>
<gene>
    <name evidence="1" type="ORF">NAPIS_ORF02537</name>
</gene>
<protein>
    <submittedName>
        <fullName evidence="1">Uncharacterized protein</fullName>
    </submittedName>
</protein>
<sequence length="167" mass="19489">MKTLSYTKLLSTLINETSYEKQDLIIKRVIEIDMSIETRLRVLFILLENVCMKLKVEYYWWYVCEARKCKSRDVDNLVFCLYEGVDERVRGGVEKSVNIGKGVEKSVNIGKGVEKSVNMGENVDMRVDVGLNVCERMNLRESACSEERMKLDLYEDSTEEEMRYLNV</sequence>
<reference evidence="1 2" key="1">
    <citation type="journal article" date="2013" name="BMC Genomics">
        <title>Genome sequencing and comparative genomics of honey bee microsporidia, Nosema apis reveal novel insights into host-parasite interactions.</title>
        <authorList>
            <person name="Chen Yp."/>
            <person name="Pettis J.S."/>
            <person name="Zhao Y."/>
            <person name="Liu X."/>
            <person name="Tallon L.J."/>
            <person name="Sadzewicz L.D."/>
            <person name="Li R."/>
            <person name="Zheng H."/>
            <person name="Huang S."/>
            <person name="Zhang X."/>
            <person name="Hamilton M.C."/>
            <person name="Pernal S.F."/>
            <person name="Melathopoulos A.P."/>
            <person name="Yan X."/>
            <person name="Evans J.D."/>
        </authorList>
    </citation>
    <scope>NUCLEOTIDE SEQUENCE [LARGE SCALE GENOMIC DNA]</scope>
    <source>
        <strain evidence="1 2">BRL 01</strain>
    </source>
</reference>
<keyword evidence="2" id="KW-1185">Reference proteome</keyword>
<evidence type="ECO:0000313" key="2">
    <source>
        <dbReference type="Proteomes" id="UP000053780"/>
    </source>
</evidence>
<dbReference type="HOGENOM" id="CLU_1595032_0_0_1"/>
<dbReference type="AlphaFoldDB" id="T0M901"/>
<accession>T0M901</accession>
<evidence type="ECO:0000313" key="1">
    <source>
        <dbReference type="EMBL" id="EQB59911.1"/>
    </source>
</evidence>
<dbReference type="OrthoDB" id="10263628at2759"/>
<organism evidence="1 2">
    <name type="scientific">Vairimorpha apis BRL 01</name>
    <dbReference type="NCBI Taxonomy" id="1037528"/>
    <lineage>
        <taxon>Eukaryota</taxon>
        <taxon>Fungi</taxon>
        <taxon>Fungi incertae sedis</taxon>
        <taxon>Microsporidia</taxon>
        <taxon>Nosematidae</taxon>
        <taxon>Vairimorpha</taxon>
    </lineage>
</organism>